<feature type="compositionally biased region" description="Low complexity" evidence="1">
    <location>
        <begin position="1240"/>
        <end position="1249"/>
    </location>
</feature>
<dbReference type="PhylomeDB" id="S8B9G8"/>
<evidence type="ECO:0000313" key="3">
    <source>
        <dbReference type="EMBL" id="EPS31422.1"/>
    </source>
</evidence>
<feature type="compositionally biased region" description="Low complexity" evidence="1">
    <location>
        <begin position="1016"/>
        <end position="1026"/>
    </location>
</feature>
<organism evidence="3 4">
    <name type="scientific">Penicillium oxalicum (strain 114-2 / CGMCC 5302)</name>
    <name type="common">Penicillium decumbens</name>
    <dbReference type="NCBI Taxonomy" id="933388"/>
    <lineage>
        <taxon>Eukaryota</taxon>
        <taxon>Fungi</taxon>
        <taxon>Dikarya</taxon>
        <taxon>Ascomycota</taxon>
        <taxon>Pezizomycotina</taxon>
        <taxon>Eurotiomycetes</taxon>
        <taxon>Eurotiomycetidae</taxon>
        <taxon>Eurotiales</taxon>
        <taxon>Aspergillaceae</taxon>
        <taxon>Penicillium</taxon>
    </lineage>
</organism>
<feature type="region of interest" description="Disordered" evidence="1">
    <location>
        <begin position="1220"/>
        <end position="1249"/>
    </location>
</feature>
<feature type="compositionally biased region" description="Polar residues" evidence="1">
    <location>
        <begin position="1047"/>
        <end position="1060"/>
    </location>
</feature>
<sequence length="1358" mass="147756">MPTRKMAPQLQVPTFPTFPLSSPIIEEISSPSCSSAEDKELERTRPFDFLVKATKHRVETKARRDGSNNRGSPSLLSQRDPFESPKRHSIRSITKSKKVTAKPVGLNLVTDFSLATPQLKTHKLDEECAPFVDLNDLKALAHHRARQRSDRFLQSMESEPRSRNSSVGTSSFPNLSNTSRKRTSFHPPTEILRLQDGRKQNRNPFLHTDMEDPVGDRFDYGLSPSDRHVMIGLSVPRNESAQHSRELDSAGVPMTPTIIVTPAREDAPWSSSSPEYLRPRATSSIYSQPTPQLWQSGPDVPPVPAIPLEHSLSTQKGTSAELLNAHLAAMARPRRSMSVETVIEDDLSHQREASLIYSDFDDDAPLNSRLRVDTQSLRPESQGWWTYLLSPLLGKKSPLSPSFPHLKGPFPDTAGRQEARSDPEKEISCFSPETPESAIPVQWQDSGQAPLDQCRSVENHDGVDVSLSSWKRQTAASMMFGGRSIQGEAAEYYQACAHELFSKTPYFECFGHICSLTPEHVVAAIYAAQLEADEGETRDRGLIFAEAGLQQNGQKEGRLLSGNRGLLIDVDSPTITNEDEKIVKQAGSPSSVSSVDSWAASISDNDSDVVGNEKSTSPTPQIKGVETAPKTPLEQETSPPQVIVPACEPPPAPVPAPVPTPPQAPAPAPVTPPVVSEPPVPVQAPAPQFTNTISPPSNNIHFTQQPIPAAPAPVIIERNNPYYGAFYPTTTQPAPSDPVSAPAPQENSRSVENASEDVVQEEAPMEEQPTRPVPNLWTTTRSATPGQQQTDHVPVPVASANEPISPAFQRAAGGPGAIPMSSMNEDVAAPAPTYSQFPRDDALPPRYMNHSAPGAAIMNPTGERGPGEAQRQRLEREDAIGRKIGGFWRGRGCFSKKGCFGRPGREGRTRRRWYLFICIFFLLIIVLAIVLATTLTRKGDTTPVQSQWLNLTGYPPMPTGISTIAGAEPRIEQPGCIKPSSLWSCALPQGQQEDNKPYAPNEPNFRLEIRFRNGTYTNSTATTTSSKRQIRRRDANSWAPSPSSPSTADQIFLGNTTDGNSVPYEGETTPFYITLLSPLQITPDTLFRRSSPSASSSSNDTTLFPNLTTIFPAPAVNPDGTAAPAVLYPLPESQPIRLYNRGQDTEHYGFYTYFDKSIFLASRAPLNGSAVDSSPLDKDGGSTESDSVVRCTWSQTRFLVQIWTRPSSLGYTLLPSSSNTTSTNTSTFAPSSSPPPPFSPSSSLSSSATNFTRPGSFPYPVTITIDRHGGAQKKKLVYCYAVESDQHYNITDRKLQLEDRGFAGKLTNPASGIFDNLGGDGDSTSSSGSNPNSNDDFGGVDGGTGGCACQWTNWVTKT</sequence>
<feature type="region of interest" description="Disordered" evidence="1">
    <location>
        <begin position="1313"/>
        <end position="1339"/>
    </location>
</feature>
<dbReference type="eggNOG" id="ENOG502SHV9">
    <property type="taxonomic scope" value="Eukaryota"/>
</dbReference>
<feature type="compositionally biased region" description="Polar residues" evidence="1">
    <location>
        <begin position="68"/>
        <end position="77"/>
    </location>
</feature>
<gene>
    <name evidence="3" type="ORF">PDE_06377</name>
</gene>
<keyword evidence="4" id="KW-1185">Reference proteome</keyword>
<keyword evidence="2" id="KW-0812">Transmembrane</keyword>
<feature type="compositionally biased region" description="Acidic residues" evidence="1">
    <location>
        <begin position="754"/>
        <end position="765"/>
    </location>
</feature>
<feature type="compositionally biased region" description="Pro residues" evidence="1">
    <location>
        <begin position="647"/>
        <end position="673"/>
    </location>
</feature>
<dbReference type="OrthoDB" id="10259622at2759"/>
<evidence type="ECO:0000313" key="4">
    <source>
        <dbReference type="Proteomes" id="UP000019376"/>
    </source>
</evidence>
<accession>S8B9G8</accession>
<feature type="region of interest" description="Disordered" evidence="1">
    <location>
        <begin position="1016"/>
        <end position="1060"/>
    </location>
</feature>
<dbReference type="STRING" id="933388.S8B9G8"/>
<feature type="region of interest" description="Disordered" evidence="1">
    <location>
        <begin position="728"/>
        <end position="776"/>
    </location>
</feature>
<proteinExistence type="predicted"/>
<dbReference type="Proteomes" id="UP000019376">
    <property type="component" value="Unassembled WGS sequence"/>
</dbReference>
<feature type="region of interest" description="Disordered" evidence="1">
    <location>
        <begin position="148"/>
        <end position="216"/>
    </location>
</feature>
<protein>
    <submittedName>
        <fullName evidence="3">Uncharacterized protein</fullName>
    </submittedName>
</protein>
<keyword evidence="2" id="KW-0472">Membrane</keyword>
<feature type="compositionally biased region" description="Basic and acidic residues" evidence="1">
    <location>
        <begin position="57"/>
        <end position="67"/>
    </location>
</feature>
<feature type="compositionally biased region" description="Polar residues" evidence="1">
    <location>
        <begin position="163"/>
        <end position="178"/>
    </location>
</feature>
<feature type="compositionally biased region" description="Low complexity" evidence="1">
    <location>
        <begin position="1322"/>
        <end position="1337"/>
    </location>
</feature>
<feature type="transmembrane region" description="Helical" evidence="2">
    <location>
        <begin position="913"/>
        <end position="935"/>
    </location>
</feature>
<evidence type="ECO:0000256" key="1">
    <source>
        <dbReference type="SAM" id="MobiDB-lite"/>
    </source>
</evidence>
<keyword evidence="2" id="KW-1133">Transmembrane helix</keyword>
<feature type="region of interest" description="Disordered" evidence="1">
    <location>
        <begin position="579"/>
        <end position="598"/>
    </location>
</feature>
<dbReference type="EMBL" id="KB644413">
    <property type="protein sequence ID" value="EPS31422.1"/>
    <property type="molecule type" value="Genomic_DNA"/>
</dbReference>
<feature type="compositionally biased region" description="Low complexity" evidence="1">
    <location>
        <begin position="588"/>
        <end position="598"/>
    </location>
</feature>
<name>S8B9G8_PENO1</name>
<feature type="compositionally biased region" description="Low complexity" evidence="1">
    <location>
        <begin position="733"/>
        <end position="744"/>
    </location>
</feature>
<feature type="region of interest" description="Disordered" evidence="1">
    <location>
        <begin position="57"/>
        <end position="97"/>
    </location>
</feature>
<feature type="region of interest" description="Disordered" evidence="1">
    <location>
        <begin position="603"/>
        <end position="673"/>
    </location>
</feature>
<evidence type="ECO:0000256" key="2">
    <source>
        <dbReference type="SAM" id="Phobius"/>
    </source>
</evidence>
<feature type="compositionally biased region" description="Low complexity" evidence="1">
    <location>
        <begin position="1220"/>
        <end position="1231"/>
    </location>
</feature>
<reference evidence="3 4" key="1">
    <citation type="journal article" date="2013" name="PLoS ONE">
        <title>Genomic and secretomic analyses reveal unique features of the lignocellulolytic enzyme system of Penicillium decumbens.</title>
        <authorList>
            <person name="Liu G."/>
            <person name="Zhang L."/>
            <person name="Wei X."/>
            <person name="Zou G."/>
            <person name="Qin Y."/>
            <person name="Ma L."/>
            <person name="Li J."/>
            <person name="Zheng H."/>
            <person name="Wang S."/>
            <person name="Wang C."/>
            <person name="Xun L."/>
            <person name="Zhao G.-P."/>
            <person name="Zhou Z."/>
            <person name="Qu Y."/>
        </authorList>
    </citation>
    <scope>NUCLEOTIDE SEQUENCE [LARGE SCALE GENOMIC DNA]</scope>
    <source>
        <strain evidence="4">114-2 / CGMCC 5302</strain>
    </source>
</reference>
<dbReference type="HOGENOM" id="CLU_004045_1_0_1"/>
<feature type="compositionally biased region" description="Basic residues" evidence="1">
    <location>
        <begin position="87"/>
        <end position="97"/>
    </location>
</feature>